<dbReference type="AlphaFoldDB" id="A0A0H2RUJ5"/>
<protein>
    <recommendedName>
        <fullName evidence="3">PUB domain-containing protein</fullName>
    </recommendedName>
</protein>
<dbReference type="STRING" id="27342.A0A0H2RUJ5"/>
<evidence type="ECO:0000256" key="2">
    <source>
        <dbReference type="SAM" id="MobiDB-lite"/>
    </source>
</evidence>
<sequence>MSATPEPGQSTPPSREAFIAAAEARSALLQAENAKKSAKQLAAEHEVKQAFRRLIDPGIMRPNSRETALEALKTLHLLSENVLREPRNPKYASFKPTNSMIKRKLVDVKGAIEYAVALGFHSVTQNFQPTYAFNPRHLGDMRVGNEILKERLDLEEEKNRRAMEHKETEKERKEAVARSVQLAYADDRKTKAELDEREVLLRQARAANPQAAPEEPKTKRVRKSRMPSAGMTLEGKEVVMTGAQPAADSSGATTRHGYTAQDEDDDGEDDDDEEMLEDS</sequence>
<feature type="compositionally biased region" description="Basic and acidic residues" evidence="2">
    <location>
        <begin position="158"/>
        <end position="176"/>
    </location>
</feature>
<dbReference type="Proteomes" id="UP000053477">
    <property type="component" value="Unassembled WGS sequence"/>
</dbReference>
<feature type="compositionally biased region" description="Acidic residues" evidence="2">
    <location>
        <begin position="261"/>
        <end position="279"/>
    </location>
</feature>
<dbReference type="Gene3D" id="1.20.58.2190">
    <property type="match status" value="1"/>
</dbReference>
<feature type="region of interest" description="Disordered" evidence="2">
    <location>
        <begin position="203"/>
        <end position="279"/>
    </location>
</feature>
<dbReference type="InterPro" id="IPR036339">
    <property type="entry name" value="PUB-like_dom_sf"/>
</dbReference>
<dbReference type="EMBL" id="KQ085926">
    <property type="protein sequence ID" value="KLO15695.1"/>
    <property type="molecule type" value="Genomic_DNA"/>
</dbReference>
<organism evidence="4 5">
    <name type="scientific">Schizopora paradoxa</name>
    <dbReference type="NCBI Taxonomy" id="27342"/>
    <lineage>
        <taxon>Eukaryota</taxon>
        <taxon>Fungi</taxon>
        <taxon>Dikarya</taxon>
        <taxon>Basidiomycota</taxon>
        <taxon>Agaricomycotina</taxon>
        <taxon>Agaricomycetes</taxon>
        <taxon>Hymenochaetales</taxon>
        <taxon>Schizoporaceae</taxon>
        <taxon>Schizopora</taxon>
    </lineage>
</organism>
<name>A0A0H2RUJ5_9AGAM</name>
<evidence type="ECO:0000313" key="4">
    <source>
        <dbReference type="EMBL" id="KLO15695.1"/>
    </source>
</evidence>
<evidence type="ECO:0000256" key="1">
    <source>
        <dbReference type="SAM" id="Coils"/>
    </source>
</evidence>
<feature type="region of interest" description="Disordered" evidence="2">
    <location>
        <begin position="158"/>
        <end position="179"/>
    </location>
</feature>
<gene>
    <name evidence="4" type="ORF">SCHPADRAFT_995694</name>
</gene>
<evidence type="ECO:0000313" key="5">
    <source>
        <dbReference type="Proteomes" id="UP000053477"/>
    </source>
</evidence>
<reference evidence="4 5" key="1">
    <citation type="submission" date="2015-04" db="EMBL/GenBank/DDBJ databases">
        <title>Complete genome sequence of Schizopora paradoxa KUC8140, a cosmopolitan wood degrader in East Asia.</title>
        <authorList>
            <consortium name="DOE Joint Genome Institute"/>
            <person name="Min B."/>
            <person name="Park H."/>
            <person name="Jang Y."/>
            <person name="Kim J.-J."/>
            <person name="Kim K.H."/>
            <person name="Pangilinan J."/>
            <person name="Lipzen A."/>
            <person name="Riley R."/>
            <person name="Grigoriev I.V."/>
            <person name="Spatafora J.W."/>
            <person name="Choi I.-G."/>
        </authorList>
    </citation>
    <scope>NUCLEOTIDE SEQUENCE [LARGE SCALE GENOMIC DNA]</scope>
    <source>
        <strain evidence="4 5">KUC8140</strain>
    </source>
</reference>
<dbReference type="InterPro" id="IPR018997">
    <property type="entry name" value="PUB_domain"/>
</dbReference>
<feature type="compositionally biased region" description="Low complexity" evidence="2">
    <location>
        <begin position="203"/>
        <end position="213"/>
    </location>
</feature>
<keyword evidence="1" id="KW-0175">Coiled coil</keyword>
<feature type="domain" description="PUB" evidence="3">
    <location>
        <begin position="66"/>
        <end position="126"/>
    </location>
</feature>
<dbReference type="Pfam" id="PF09409">
    <property type="entry name" value="PUB"/>
    <property type="match status" value="1"/>
</dbReference>
<keyword evidence="5" id="KW-1185">Reference proteome</keyword>
<dbReference type="SUPFAM" id="SSF143503">
    <property type="entry name" value="PUG domain-like"/>
    <property type="match status" value="1"/>
</dbReference>
<evidence type="ECO:0000259" key="3">
    <source>
        <dbReference type="Pfam" id="PF09409"/>
    </source>
</evidence>
<dbReference type="InParanoid" id="A0A0H2RUJ5"/>
<accession>A0A0H2RUJ5</accession>
<feature type="coiled-coil region" evidence="1">
    <location>
        <begin position="21"/>
        <end position="48"/>
    </location>
</feature>
<proteinExistence type="predicted"/>
<dbReference type="OrthoDB" id="49605at2759"/>